<comment type="caution">
    <text evidence="12">The sequence shown here is derived from an EMBL/GenBank/DDBJ whole genome shotgun (WGS) entry which is preliminary data.</text>
</comment>
<keyword evidence="2" id="KW-1003">Cell membrane</keyword>
<gene>
    <name evidence="12" type="ORF">J2X19_003057</name>
</gene>
<dbReference type="PRINTS" id="PR00260">
    <property type="entry name" value="CHEMTRNSDUCR"/>
</dbReference>
<dbReference type="InterPro" id="IPR003660">
    <property type="entry name" value="HAMP_dom"/>
</dbReference>
<dbReference type="PANTHER" id="PTHR43531:SF14">
    <property type="entry name" value="METHYL-ACCEPTING CHEMOTAXIS PROTEIN I-RELATED"/>
    <property type="match status" value="1"/>
</dbReference>
<feature type="transmembrane region" description="Helical" evidence="9">
    <location>
        <begin position="50"/>
        <end position="74"/>
    </location>
</feature>
<organism evidence="12 13">
    <name type="scientific">Rhodoferax ferrireducens</name>
    <dbReference type="NCBI Taxonomy" id="192843"/>
    <lineage>
        <taxon>Bacteria</taxon>
        <taxon>Pseudomonadati</taxon>
        <taxon>Pseudomonadota</taxon>
        <taxon>Betaproteobacteria</taxon>
        <taxon>Burkholderiales</taxon>
        <taxon>Comamonadaceae</taxon>
        <taxon>Rhodoferax</taxon>
    </lineage>
</organism>
<dbReference type="Proteomes" id="UP001180487">
    <property type="component" value="Unassembled WGS sequence"/>
</dbReference>
<evidence type="ECO:0000256" key="5">
    <source>
        <dbReference type="ARBA" id="ARBA00022989"/>
    </source>
</evidence>
<dbReference type="InterPro" id="IPR051310">
    <property type="entry name" value="MCP_chemotaxis"/>
</dbReference>
<proteinExistence type="inferred from homology"/>
<feature type="transmembrane region" description="Helical" evidence="9">
    <location>
        <begin position="23"/>
        <end position="44"/>
    </location>
</feature>
<dbReference type="RefSeq" id="WP_116608533.1">
    <property type="nucleotide sequence ID" value="NZ_JAVDXT010000002.1"/>
</dbReference>
<evidence type="ECO:0000256" key="4">
    <source>
        <dbReference type="ARBA" id="ARBA00022692"/>
    </source>
</evidence>
<evidence type="ECO:0000256" key="1">
    <source>
        <dbReference type="ARBA" id="ARBA00004651"/>
    </source>
</evidence>
<keyword evidence="6 9" id="KW-0472">Membrane</keyword>
<dbReference type="InterPro" id="IPR004089">
    <property type="entry name" value="MCPsignal_dom"/>
</dbReference>
<dbReference type="Gene3D" id="1.10.287.950">
    <property type="entry name" value="Methyl-accepting chemotaxis protein"/>
    <property type="match status" value="1"/>
</dbReference>
<dbReference type="Pfam" id="PF17200">
    <property type="entry name" value="sCache_2"/>
    <property type="match status" value="1"/>
</dbReference>
<dbReference type="SMART" id="SM00283">
    <property type="entry name" value="MA"/>
    <property type="match status" value="1"/>
</dbReference>
<keyword evidence="13" id="KW-1185">Reference proteome</keyword>
<dbReference type="PROSITE" id="PS50885">
    <property type="entry name" value="HAMP"/>
    <property type="match status" value="1"/>
</dbReference>
<protein>
    <submittedName>
        <fullName evidence="12">Methyl-accepting chemotaxis protein</fullName>
    </submittedName>
</protein>
<dbReference type="SUPFAM" id="SSF58104">
    <property type="entry name" value="Methyl-accepting chemotaxis protein (MCP) signaling domain"/>
    <property type="match status" value="1"/>
</dbReference>
<evidence type="ECO:0000256" key="3">
    <source>
        <dbReference type="ARBA" id="ARBA00022481"/>
    </source>
</evidence>
<dbReference type="InterPro" id="IPR033480">
    <property type="entry name" value="sCache_2"/>
</dbReference>
<sequence length="504" mass="53311">MIFETLFSPGLWLMRSMRLGAKLLLLALVLLATPLVVLLQYVFSGGGSTAVAWLSGICVLLALYGLLAFFMSFTQDLGQVRQAMEQLVKGDLRLRLVLRGSDELAGLAAATQHMGATVSAMVANVRSNAAFVAHAGTSLANGNRALSDRTEQQAANLEQTAASVEQLSSTVQDTAQTAGQANTQAARVRDAANQGASSMAEAIASVEAIQSSAQRMDEIVGVIDGLAFQTNILALNAAVEAARAGESGRGFAVVASEVRSLAQRSAEAAKEIRQLIGASSSQVGSSVQKIRTAGSNMDAIVTGIRDVASNMAQISNSSAEQSTGLSEITSAVRQLDEITQQNAQMVDHAVTQASTLESRASTLVEAVALFKLQQGSAEEARALVEKALAHRRRGSRDSFLRELTNPAQGFHDRDMYVFVLDRNGTYVAFGGNPAKVGTRVQDIAGIDGSGLLQSIYNQAEHEPGWVEYDITNPTTGRVQTKMSFVQLVDDLAVGCGVYKNLVVS</sequence>
<feature type="domain" description="HAMP" evidence="11">
    <location>
        <begin position="71"/>
        <end position="123"/>
    </location>
</feature>
<evidence type="ECO:0000259" key="11">
    <source>
        <dbReference type="PROSITE" id="PS50885"/>
    </source>
</evidence>
<evidence type="ECO:0000256" key="6">
    <source>
        <dbReference type="ARBA" id="ARBA00023136"/>
    </source>
</evidence>
<dbReference type="InterPro" id="IPR004090">
    <property type="entry name" value="Chemotax_Me-accpt_rcpt"/>
</dbReference>
<comment type="subcellular location">
    <subcellularLocation>
        <location evidence="1">Cell membrane</location>
        <topology evidence="1">Multi-pass membrane protein</topology>
    </subcellularLocation>
</comment>
<keyword evidence="8" id="KW-0807">Transducer</keyword>
<dbReference type="CDD" id="cd06225">
    <property type="entry name" value="HAMP"/>
    <property type="match status" value="1"/>
</dbReference>
<keyword evidence="3" id="KW-0488">Methylation</keyword>
<name>A0ABU2CAM5_9BURK</name>
<keyword evidence="4 9" id="KW-0812">Transmembrane</keyword>
<dbReference type="PROSITE" id="PS50111">
    <property type="entry name" value="CHEMOTAXIS_TRANSDUC_2"/>
    <property type="match status" value="1"/>
</dbReference>
<evidence type="ECO:0000256" key="8">
    <source>
        <dbReference type="PROSITE-ProRule" id="PRU00284"/>
    </source>
</evidence>
<evidence type="ECO:0000256" key="7">
    <source>
        <dbReference type="ARBA" id="ARBA00029447"/>
    </source>
</evidence>
<keyword evidence="5 9" id="KW-1133">Transmembrane helix</keyword>
<evidence type="ECO:0000256" key="9">
    <source>
        <dbReference type="SAM" id="Phobius"/>
    </source>
</evidence>
<dbReference type="Pfam" id="PF00015">
    <property type="entry name" value="MCPsignal"/>
    <property type="match status" value="1"/>
</dbReference>
<dbReference type="EMBL" id="JAVDXT010000002">
    <property type="protein sequence ID" value="MDR7378378.1"/>
    <property type="molecule type" value="Genomic_DNA"/>
</dbReference>
<accession>A0ABU2CAM5</accession>
<dbReference type="CDD" id="cd11386">
    <property type="entry name" value="MCP_signal"/>
    <property type="match status" value="1"/>
</dbReference>
<reference evidence="12 13" key="1">
    <citation type="submission" date="2023-07" db="EMBL/GenBank/DDBJ databases">
        <title>Sorghum-associated microbial communities from plants grown in Nebraska, USA.</title>
        <authorList>
            <person name="Schachtman D."/>
        </authorList>
    </citation>
    <scope>NUCLEOTIDE SEQUENCE [LARGE SCALE GENOMIC DNA]</scope>
    <source>
        <strain evidence="12 13">BE313</strain>
    </source>
</reference>
<feature type="domain" description="Methyl-accepting transducer" evidence="10">
    <location>
        <begin position="128"/>
        <end position="357"/>
    </location>
</feature>
<comment type="similarity">
    <text evidence="7">Belongs to the methyl-accepting chemotaxis (MCP) protein family.</text>
</comment>
<evidence type="ECO:0000313" key="13">
    <source>
        <dbReference type="Proteomes" id="UP001180487"/>
    </source>
</evidence>
<evidence type="ECO:0000313" key="12">
    <source>
        <dbReference type="EMBL" id="MDR7378378.1"/>
    </source>
</evidence>
<evidence type="ECO:0000256" key="2">
    <source>
        <dbReference type="ARBA" id="ARBA00022475"/>
    </source>
</evidence>
<dbReference type="PANTHER" id="PTHR43531">
    <property type="entry name" value="PROTEIN ICFG"/>
    <property type="match status" value="1"/>
</dbReference>
<evidence type="ECO:0000259" key="10">
    <source>
        <dbReference type="PROSITE" id="PS50111"/>
    </source>
</evidence>